<evidence type="ECO:0000313" key="1">
    <source>
        <dbReference type="EMBL" id="KTF06530.1"/>
    </source>
</evidence>
<proteinExistence type="predicted"/>
<dbReference type="AlphaFoldDB" id="A0A1B6NSS5"/>
<comment type="caution">
    <text evidence="1">The sequence shown here is derived from an EMBL/GenBank/DDBJ whole genome shotgun (WGS) entry which is preliminary data.</text>
</comment>
<protein>
    <submittedName>
        <fullName evidence="1">Uncharacterized protein</fullName>
    </submittedName>
</protein>
<reference evidence="1" key="1">
    <citation type="submission" date="2013-11" db="EMBL/GenBank/DDBJ databases">
        <title>Microbial diversity, functional groups and degradation webs in Northern and Southern Mediterranean and Red Sea marine crude oil polluted sites.</title>
        <authorList>
            <person name="Daffonchio D."/>
            <person name="Mapelli F."/>
            <person name="Ferrer M."/>
            <person name="Richter M."/>
            <person name="Cherif A."/>
            <person name="Malkawi H.I."/>
            <person name="Yakimov M.M."/>
            <person name="Abdel-Fattah Y.R."/>
            <person name="Blaghen M."/>
            <person name="Golyshin P.N."/>
            <person name="Kalogerakis N."/>
            <person name="Boon N."/>
            <person name="Magagnini M."/>
            <person name="Fava F."/>
        </authorList>
    </citation>
    <scope>NUCLEOTIDE SEQUENCE</scope>
</reference>
<name>A0A1B6NSS5_9ZZZZ</name>
<sequence>MQFREHSASRLVVMVENSGNVHASQQIRFTGIIYLINT</sequence>
<dbReference type="EMBL" id="AYSL01001095">
    <property type="protein sequence ID" value="KTF06530.1"/>
    <property type="molecule type" value="Genomic_DNA"/>
</dbReference>
<organism evidence="1">
    <name type="scientific">marine sediment metagenome</name>
    <dbReference type="NCBI Taxonomy" id="412755"/>
    <lineage>
        <taxon>unclassified sequences</taxon>
        <taxon>metagenomes</taxon>
        <taxon>ecological metagenomes</taxon>
    </lineage>
</organism>
<accession>A0A1B6NSS5</accession>
<gene>
    <name evidence="1" type="ORF">MGSAQ_001968</name>
</gene>